<reference evidence="3" key="1">
    <citation type="journal article" date="2014" name="Science">
        <title>Ancient hybridizations among the ancestral genomes of bread wheat.</title>
        <authorList>
            <consortium name="International Wheat Genome Sequencing Consortium,"/>
            <person name="Marcussen T."/>
            <person name="Sandve S.R."/>
            <person name="Heier L."/>
            <person name="Spannagl M."/>
            <person name="Pfeifer M."/>
            <person name="Jakobsen K.S."/>
            <person name="Wulff B.B."/>
            <person name="Steuernagel B."/>
            <person name="Mayer K.F."/>
            <person name="Olsen O.A."/>
        </authorList>
    </citation>
    <scope>NUCLEOTIDE SEQUENCE [LARGE SCALE GENOMIC DNA]</scope>
    <source>
        <strain evidence="3">cv. AL8/78</strain>
    </source>
</reference>
<reference evidence="3" key="2">
    <citation type="journal article" date="2017" name="Nat. Plants">
        <title>The Aegilops tauschii genome reveals multiple impacts of transposons.</title>
        <authorList>
            <person name="Zhao G."/>
            <person name="Zou C."/>
            <person name="Li K."/>
            <person name="Wang K."/>
            <person name="Li T."/>
            <person name="Gao L."/>
            <person name="Zhang X."/>
            <person name="Wang H."/>
            <person name="Yang Z."/>
            <person name="Liu X."/>
            <person name="Jiang W."/>
            <person name="Mao L."/>
            <person name="Kong X."/>
            <person name="Jiao Y."/>
            <person name="Jia J."/>
        </authorList>
    </citation>
    <scope>NUCLEOTIDE SEQUENCE [LARGE SCALE GENOMIC DNA]</scope>
    <source>
        <strain evidence="3">cv. AL8/78</strain>
    </source>
</reference>
<dbReference type="EnsemblPlants" id="AET7Gv21255300.8">
    <property type="protein sequence ID" value="AET7Gv21255300.8"/>
    <property type="gene ID" value="AET7Gv21255300"/>
</dbReference>
<accession>A0A453T5V1</accession>
<dbReference type="AlphaFoldDB" id="A0A453T5V1"/>
<dbReference type="Proteomes" id="UP000015105">
    <property type="component" value="Chromosome 7D"/>
</dbReference>
<evidence type="ECO:0000256" key="1">
    <source>
        <dbReference type="SAM" id="MobiDB-lite"/>
    </source>
</evidence>
<keyword evidence="3" id="KW-1185">Reference proteome</keyword>
<feature type="region of interest" description="Disordered" evidence="1">
    <location>
        <begin position="25"/>
        <end position="56"/>
    </location>
</feature>
<reference evidence="2" key="5">
    <citation type="journal article" date="2021" name="G3 (Bethesda)">
        <title>Aegilops tauschii genome assembly Aet v5.0 features greater sequence contiguity and improved annotation.</title>
        <authorList>
            <person name="Wang L."/>
            <person name="Zhu T."/>
            <person name="Rodriguez J.C."/>
            <person name="Deal K.R."/>
            <person name="Dubcovsky J."/>
            <person name="McGuire P.E."/>
            <person name="Lux T."/>
            <person name="Spannagl M."/>
            <person name="Mayer K.F.X."/>
            <person name="Baldrich P."/>
            <person name="Meyers B.C."/>
            <person name="Huo N."/>
            <person name="Gu Y.Q."/>
            <person name="Zhou H."/>
            <person name="Devos K.M."/>
            <person name="Bennetzen J.L."/>
            <person name="Unver T."/>
            <person name="Budak H."/>
            <person name="Gulick P.J."/>
            <person name="Galiba G."/>
            <person name="Kalapos B."/>
            <person name="Nelson D.R."/>
            <person name="Li P."/>
            <person name="You F.M."/>
            <person name="Luo M.C."/>
            <person name="Dvorak J."/>
        </authorList>
    </citation>
    <scope>NUCLEOTIDE SEQUENCE [LARGE SCALE GENOMIC DNA]</scope>
    <source>
        <strain evidence="2">cv. AL8/78</strain>
    </source>
</reference>
<evidence type="ECO:0000313" key="3">
    <source>
        <dbReference type="Proteomes" id="UP000015105"/>
    </source>
</evidence>
<name>A0A453T5V1_AEGTS</name>
<sequence>AYGVDPAYTKATINPMGEQKDAMPEVYHKEAPHESIPPPNANAQVPLPTPALTNHAPVEQLQECGLPGQQFSNVHALPPRPKRVASRENISSKDPHSQNSLLNCKGPDLNIPAEEQPYHKDTHAEQAQFVKGDGITNPDLLGMEDGLAAFEPPPPVLNEGLGNVTNKVDGQAHTNEVRLARANH</sequence>
<reference evidence="2" key="4">
    <citation type="submission" date="2019-03" db="UniProtKB">
        <authorList>
            <consortium name="EnsemblPlants"/>
        </authorList>
    </citation>
    <scope>IDENTIFICATION</scope>
</reference>
<reference evidence="2" key="3">
    <citation type="journal article" date="2017" name="Nature">
        <title>Genome sequence of the progenitor of the wheat D genome Aegilops tauschii.</title>
        <authorList>
            <person name="Luo M.C."/>
            <person name="Gu Y.Q."/>
            <person name="Puiu D."/>
            <person name="Wang H."/>
            <person name="Twardziok S.O."/>
            <person name="Deal K.R."/>
            <person name="Huo N."/>
            <person name="Zhu T."/>
            <person name="Wang L."/>
            <person name="Wang Y."/>
            <person name="McGuire P.E."/>
            <person name="Liu S."/>
            <person name="Long H."/>
            <person name="Ramasamy R.K."/>
            <person name="Rodriguez J.C."/>
            <person name="Van S.L."/>
            <person name="Yuan L."/>
            <person name="Wang Z."/>
            <person name="Xia Z."/>
            <person name="Xiao L."/>
            <person name="Anderson O.D."/>
            <person name="Ouyang S."/>
            <person name="Liang Y."/>
            <person name="Zimin A.V."/>
            <person name="Pertea G."/>
            <person name="Qi P."/>
            <person name="Bennetzen J.L."/>
            <person name="Dai X."/>
            <person name="Dawson M.W."/>
            <person name="Muller H.G."/>
            <person name="Kugler K."/>
            <person name="Rivarola-Duarte L."/>
            <person name="Spannagl M."/>
            <person name="Mayer K.F.X."/>
            <person name="Lu F.H."/>
            <person name="Bevan M.W."/>
            <person name="Leroy P."/>
            <person name="Li P."/>
            <person name="You F.M."/>
            <person name="Sun Q."/>
            <person name="Liu Z."/>
            <person name="Lyons E."/>
            <person name="Wicker T."/>
            <person name="Salzberg S.L."/>
            <person name="Devos K.M."/>
            <person name="Dvorak J."/>
        </authorList>
    </citation>
    <scope>NUCLEOTIDE SEQUENCE [LARGE SCALE GENOMIC DNA]</scope>
    <source>
        <strain evidence="2">cv. AL8/78</strain>
    </source>
</reference>
<protein>
    <submittedName>
        <fullName evidence="2">Uncharacterized protein</fullName>
    </submittedName>
</protein>
<organism evidence="2 3">
    <name type="scientific">Aegilops tauschii subsp. strangulata</name>
    <name type="common">Goatgrass</name>
    <dbReference type="NCBI Taxonomy" id="200361"/>
    <lineage>
        <taxon>Eukaryota</taxon>
        <taxon>Viridiplantae</taxon>
        <taxon>Streptophyta</taxon>
        <taxon>Embryophyta</taxon>
        <taxon>Tracheophyta</taxon>
        <taxon>Spermatophyta</taxon>
        <taxon>Magnoliopsida</taxon>
        <taxon>Liliopsida</taxon>
        <taxon>Poales</taxon>
        <taxon>Poaceae</taxon>
        <taxon>BOP clade</taxon>
        <taxon>Pooideae</taxon>
        <taxon>Triticodae</taxon>
        <taxon>Triticeae</taxon>
        <taxon>Triticinae</taxon>
        <taxon>Aegilops</taxon>
    </lineage>
</organism>
<feature type="region of interest" description="Disordered" evidence="1">
    <location>
        <begin position="69"/>
        <end position="103"/>
    </location>
</feature>
<dbReference type="Gramene" id="AET7Gv21255300.8">
    <property type="protein sequence ID" value="AET7Gv21255300.8"/>
    <property type="gene ID" value="AET7Gv21255300"/>
</dbReference>
<evidence type="ECO:0000313" key="2">
    <source>
        <dbReference type="EnsemblPlants" id="AET7Gv21255300.8"/>
    </source>
</evidence>
<proteinExistence type="predicted"/>